<dbReference type="GO" id="GO:0009279">
    <property type="term" value="C:cell outer membrane"/>
    <property type="evidence" value="ECO:0007669"/>
    <property type="project" value="UniProtKB-SubCell"/>
</dbReference>
<feature type="domain" description="RagB/SusD" evidence="6">
    <location>
        <begin position="6"/>
        <end position="74"/>
    </location>
</feature>
<comment type="subcellular location">
    <subcellularLocation>
        <location evidence="1">Cell outer membrane</location>
    </subcellularLocation>
</comment>
<evidence type="ECO:0000256" key="1">
    <source>
        <dbReference type="ARBA" id="ARBA00004442"/>
    </source>
</evidence>
<gene>
    <name evidence="7" type="ORF">SAMN06265218_10111</name>
</gene>
<protein>
    <submittedName>
        <fullName evidence="7">SusD family protein</fullName>
    </submittedName>
</protein>
<evidence type="ECO:0000313" key="8">
    <source>
        <dbReference type="Proteomes" id="UP000317593"/>
    </source>
</evidence>
<reference evidence="7 8" key="1">
    <citation type="submission" date="2017-05" db="EMBL/GenBank/DDBJ databases">
        <authorList>
            <person name="Varghese N."/>
            <person name="Submissions S."/>
        </authorList>
    </citation>
    <scope>NUCLEOTIDE SEQUENCE [LARGE SCALE GENOMIC DNA]</scope>
    <source>
        <strain evidence="7 8">DSM 21194</strain>
    </source>
</reference>
<keyword evidence="3" id="KW-0732">Signal</keyword>
<evidence type="ECO:0000256" key="4">
    <source>
        <dbReference type="ARBA" id="ARBA00023136"/>
    </source>
</evidence>
<keyword evidence="8" id="KW-1185">Reference proteome</keyword>
<evidence type="ECO:0000259" key="6">
    <source>
        <dbReference type="Pfam" id="PF07980"/>
    </source>
</evidence>
<keyword evidence="5" id="KW-0998">Cell outer membrane</keyword>
<dbReference type="Pfam" id="PF07980">
    <property type="entry name" value="SusD_RagB"/>
    <property type="match status" value="1"/>
</dbReference>
<accession>A0A521AAL0</accession>
<keyword evidence="4" id="KW-0472">Membrane</keyword>
<dbReference type="SUPFAM" id="SSF48452">
    <property type="entry name" value="TPR-like"/>
    <property type="match status" value="1"/>
</dbReference>
<evidence type="ECO:0000256" key="3">
    <source>
        <dbReference type="ARBA" id="ARBA00022729"/>
    </source>
</evidence>
<dbReference type="EMBL" id="FXTH01000001">
    <property type="protein sequence ID" value="SMO31845.1"/>
    <property type="molecule type" value="Genomic_DNA"/>
</dbReference>
<sequence length="74" mass="8998">MTELGQSAFREAVWRERHWELAGEGKRWFDLKRTGRLLDEIRKDGKNIQEKNRLFPIPQIELELNSEWQQNPDY</sequence>
<dbReference type="InterPro" id="IPR011990">
    <property type="entry name" value="TPR-like_helical_dom_sf"/>
</dbReference>
<evidence type="ECO:0000313" key="7">
    <source>
        <dbReference type="EMBL" id="SMO31845.1"/>
    </source>
</evidence>
<dbReference type="InterPro" id="IPR012944">
    <property type="entry name" value="SusD_RagB_dom"/>
</dbReference>
<evidence type="ECO:0000256" key="2">
    <source>
        <dbReference type="ARBA" id="ARBA00006275"/>
    </source>
</evidence>
<organism evidence="7 8">
    <name type="scientific">Fodinibius sediminis</name>
    <dbReference type="NCBI Taxonomy" id="1214077"/>
    <lineage>
        <taxon>Bacteria</taxon>
        <taxon>Pseudomonadati</taxon>
        <taxon>Balneolota</taxon>
        <taxon>Balneolia</taxon>
        <taxon>Balneolales</taxon>
        <taxon>Balneolaceae</taxon>
        <taxon>Fodinibius</taxon>
    </lineage>
</organism>
<dbReference type="Gene3D" id="1.25.40.390">
    <property type="match status" value="1"/>
</dbReference>
<dbReference type="Proteomes" id="UP000317593">
    <property type="component" value="Unassembled WGS sequence"/>
</dbReference>
<comment type="similarity">
    <text evidence="2">Belongs to the SusD family.</text>
</comment>
<dbReference type="AlphaFoldDB" id="A0A521AAL0"/>
<dbReference type="RefSeq" id="WP_185958165.1">
    <property type="nucleotide sequence ID" value="NZ_FXTH01000001.1"/>
</dbReference>
<evidence type="ECO:0000256" key="5">
    <source>
        <dbReference type="ARBA" id="ARBA00023237"/>
    </source>
</evidence>
<proteinExistence type="inferred from homology"/>
<name>A0A521AAL0_9BACT</name>